<keyword evidence="5 14" id="KW-0808">Transferase</keyword>
<evidence type="ECO:0000256" key="2">
    <source>
        <dbReference type="ARBA" id="ARBA00005426"/>
    </source>
</evidence>
<dbReference type="AlphaFoldDB" id="A0A9X1WBR2"/>
<keyword evidence="15" id="KW-1185">Reference proteome</keyword>
<evidence type="ECO:0000256" key="10">
    <source>
        <dbReference type="ARBA" id="ARBA00030781"/>
    </source>
</evidence>
<evidence type="ECO:0000256" key="1">
    <source>
        <dbReference type="ARBA" id="ARBA00005046"/>
    </source>
</evidence>
<gene>
    <name evidence="14" type="primary">moaE</name>
    <name evidence="14" type="ORF">MST27_16060</name>
</gene>
<evidence type="ECO:0000313" key="15">
    <source>
        <dbReference type="Proteomes" id="UP001139682"/>
    </source>
</evidence>
<evidence type="ECO:0000256" key="4">
    <source>
        <dbReference type="ARBA" id="ARBA00013858"/>
    </source>
</evidence>
<dbReference type="InterPro" id="IPR036563">
    <property type="entry name" value="MoaE_sf"/>
</dbReference>
<dbReference type="FunFam" id="3.90.1170.40:FF:000001">
    <property type="entry name" value="Molybdopterin synthase catalytic subunit MoaE"/>
    <property type="match status" value="1"/>
</dbReference>
<dbReference type="GO" id="GO:0006777">
    <property type="term" value="P:Mo-molybdopterin cofactor biosynthetic process"/>
    <property type="evidence" value="ECO:0007669"/>
    <property type="project" value="UniProtKB-KW"/>
</dbReference>
<proteinExistence type="inferred from homology"/>
<dbReference type="NCBIfam" id="NF007959">
    <property type="entry name" value="PRK10678.1"/>
    <property type="match status" value="1"/>
</dbReference>
<comment type="subunit">
    <text evidence="7">Heterotetramer of 2 MoaD subunits and 2 MoaE subunits. Also stable as homodimer. The enzyme changes between these two forms during catalysis.</text>
</comment>
<dbReference type="Proteomes" id="UP001139682">
    <property type="component" value="Unassembled WGS sequence"/>
</dbReference>
<comment type="catalytic activity">
    <reaction evidence="12">
        <text>2 [molybdopterin-synthase sulfur-carrier protein]-C-terminal-Gly-aminoethanethioate + cyclic pyranopterin phosphate + H2O = molybdopterin + 2 [molybdopterin-synthase sulfur-carrier protein]-C-terminal Gly-Gly + 2 H(+)</text>
        <dbReference type="Rhea" id="RHEA:26333"/>
        <dbReference type="Rhea" id="RHEA-COMP:12202"/>
        <dbReference type="Rhea" id="RHEA-COMP:19907"/>
        <dbReference type="ChEBI" id="CHEBI:15377"/>
        <dbReference type="ChEBI" id="CHEBI:15378"/>
        <dbReference type="ChEBI" id="CHEBI:58698"/>
        <dbReference type="ChEBI" id="CHEBI:59648"/>
        <dbReference type="ChEBI" id="CHEBI:90778"/>
        <dbReference type="ChEBI" id="CHEBI:232372"/>
        <dbReference type="EC" id="2.8.1.12"/>
    </reaction>
</comment>
<sequence>MSVRIQHEPFDPGAELNALHAANLGIGAVAGFVGYVRDFNDGEDVAGMFLEHAPGMTEKALQKIIDEARERWPLLRLDILHRVGPLEPGEPIVFVGAASAHREAAFDGCRFVMDYLKTRAPFWKKEQTPSGPRWVEGRSSDQDAAQKWRR</sequence>
<evidence type="ECO:0000313" key="14">
    <source>
        <dbReference type="EMBL" id="MCJ0974888.1"/>
    </source>
</evidence>
<dbReference type="RefSeq" id="WP_243606957.1">
    <property type="nucleotide sequence ID" value="NZ_JALGRD010000009.1"/>
</dbReference>
<organism evidence="14 15">
    <name type="scientific">Stutzerimonas marianensis</name>
    <dbReference type="NCBI Taxonomy" id="2929513"/>
    <lineage>
        <taxon>Bacteria</taxon>
        <taxon>Pseudomonadati</taxon>
        <taxon>Pseudomonadota</taxon>
        <taxon>Gammaproteobacteria</taxon>
        <taxon>Pseudomonadales</taxon>
        <taxon>Pseudomonadaceae</taxon>
        <taxon>Stutzerimonas</taxon>
    </lineage>
</organism>
<comment type="caution">
    <text evidence="14">The sequence shown here is derived from an EMBL/GenBank/DDBJ whole genome shotgun (WGS) entry which is preliminary data.</text>
</comment>
<accession>A0A9X1WBR2</accession>
<comment type="pathway">
    <text evidence="1">Cofactor biosynthesis; molybdopterin biosynthesis.</text>
</comment>
<name>A0A9X1WBR2_9GAMM</name>
<evidence type="ECO:0000256" key="6">
    <source>
        <dbReference type="ARBA" id="ARBA00023150"/>
    </source>
</evidence>
<dbReference type="SUPFAM" id="SSF54690">
    <property type="entry name" value="Molybdopterin synthase subunit MoaE"/>
    <property type="match status" value="1"/>
</dbReference>
<feature type="compositionally biased region" description="Basic and acidic residues" evidence="13">
    <location>
        <begin position="135"/>
        <end position="150"/>
    </location>
</feature>
<evidence type="ECO:0000256" key="8">
    <source>
        <dbReference type="ARBA" id="ARBA00029745"/>
    </source>
</evidence>
<evidence type="ECO:0000256" key="9">
    <source>
        <dbReference type="ARBA" id="ARBA00030407"/>
    </source>
</evidence>
<feature type="region of interest" description="Disordered" evidence="13">
    <location>
        <begin position="125"/>
        <end position="150"/>
    </location>
</feature>
<comment type="similarity">
    <text evidence="2">Belongs to the MoaE family.</text>
</comment>
<dbReference type="PANTHER" id="PTHR23404">
    <property type="entry name" value="MOLYBDOPTERIN SYNTHASE RELATED"/>
    <property type="match status" value="1"/>
</dbReference>
<evidence type="ECO:0000256" key="13">
    <source>
        <dbReference type="SAM" id="MobiDB-lite"/>
    </source>
</evidence>
<dbReference type="CDD" id="cd00756">
    <property type="entry name" value="MoaE"/>
    <property type="match status" value="1"/>
</dbReference>
<evidence type="ECO:0000256" key="11">
    <source>
        <dbReference type="ARBA" id="ARBA00032474"/>
    </source>
</evidence>
<dbReference type="EMBL" id="JALGRD010000009">
    <property type="protein sequence ID" value="MCJ0974888.1"/>
    <property type="molecule type" value="Genomic_DNA"/>
</dbReference>
<evidence type="ECO:0000256" key="12">
    <source>
        <dbReference type="ARBA" id="ARBA00049878"/>
    </source>
</evidence>
<keyword evidence="6" id="KW-0501">Molybdenum cofactor biosynthesis</keyword>
<evidence type="ECO:0000256" key="3">
    <source>
        <dbReference type="ARBA" id="ARBA00011950"/>
    </source>
</evidence>
<dbReference type="InterPro" id="IPR003448">
    <property type="entry name" value="Mopterin_biosynth_MoaE"/>
</dbReference>
<evidence type="ECO:0000256" key="7">
    <source>
        <dbReference type="ARBA" id="ARBA00026066"/>
    </source>
</evidence>
<dbReference type="Gene3D" id="3.90.1170.40">
    <property type="entry name" value="Molybdopterin biosynthesis MoaE subunit"/>
    <property type="match status" value="1"/>
</dbReference>
<dbReference type="EC" id="2.8.1.12" evidence="3"/>
<evidence type="ECO:0000256" key="5">
    <source>
        <dbReference type="ARBA" id="ARBA00022679"/>
    </source>
</evidence>
<dbReference type="Pfam" id="PF02391">
    <property type="entry name" value="MoaE"/>
    <property type="match status" value="1"/>
</dbReference>
<reference evidence="14" key="1">
    <citation type="submission" date="2022-03" db="EMBL/GenBank/DDBJ databases">
        <title>Pseudomonas marianensis sp. nov., a marine bacterium isolated from deep-sea sediments of the Mariana Trench.</title>
        <authorList>
            <person name="Wei Y."/>
        </authorList>
    </citation>
    <scope>NUCLEOTIDE SEQUENCE</scope>
    <source>
        <strain evidence="14">PS1</strain>
    </source>
</reference>
<protein>
    <recommendedName>
        <fullName evidence="4">Molybdopterin synthase catalytic subunit</fullName>
        <ecNumber evidence="3">2.8.1.12</ecNumber>
    </recommendedName>
    <alternativeName>
        <fullName evidence="10">MPT synthase subunit 2</fullName>
    </alternativeName>
    <alternativeName>
        <fullName evidence="8">Molybdenum cofactor biosynthesis protein E</fullName>
    </alternativeName>
    <alternativeName>
        <fullName evidence="9">Molybdopterin-converting factor large subunit</fullName>
    </alternativeName>
    <alternativeName>
        <fullName evidence="11">Molybdopterin-converting factor subunit 2</fullName>
    </alternativeName>
</protein>
<dbReference type="GO" id="GO:0030366">
    <property type="term" value="F:molybdopterin synthase activity"/>
    <property type="evidence" value="ECO:0007669"/>
    <property type="project" value="UniProtKB-EC"/>
</dbReference>